<reference evidence="10 11" key="1">
    <citation type="submission" date="2024-09" db="EMBL/GenBank/DDBJ databases">
        <authorList>
            <person name="Sun Q."/>
            <person name="Mori K."/>
        </authorList>
    </citation>
    <scope>NUCLEOTIDE SEQUENCE [LARGE SCALE GENOMIC DNA]</scope>
    <source>
        <strain evidence="10 11">NCAIM B.02537</strain>
    </source>
</reference>
<name>A0ABV6PK65_9SPHN</name>
<dbReference type="PANTHER" id="PTHR30582">
    <property type="entry name" value="L,D-TRANSPEPTIDASE"/>
    <property type="match status" value="1"/>
</dbReference>
<evidence type="ECO:0000256" key="8">
    <source>
        <dbReference type="SAM" id="Phobius"/>
    </source>
</evidence>
<gene>
    <name evidence="10" type="ORF">ACFFF7_12415</name>
</gene>
<keyword evidence="5 7" id="KW-0573">Peptidoglycan synthesis</keyword>
<evidence type="ECO:0000259" key="9">
    <source>
        <dbReference type="PROSITE" id="PS52029"/>
    </source>
</evidence>
<keyword evidence="3" id="KW-0808">Transferase</keyword>
<dbReference type="InterPro" id="IPR038063">
    <property type="entry name" value="Transpep_catalytic_dom"/>
</dbReference>
<dbReference type="PROSITE" id="PS52029">
    <property type="entry name" value="LD_TPASE"/>
    <property type="match status" value="1"/>
</dbReference>
<dbReference type="InterPro" id="IPR050979">
    <property type="entry name" value="LD-transpeptidase"/>
</dbReference>
<keyword evidence="4 7" id="KW-0133">Cell shape</keyword>
<keyword evidence="11" id="KW-1185">Reference proteome</keyword>
<dbReference type="Pfam" id="PF03734">
    <property type="entry name" value="YkuD"/>
    <property type="match status" value="1"/>
</dbReference>
<evidence type="ECO:0000256" key="5">
    <source>
        <dbReference type="ARBA" id="ARBA00022984"/>
    </source>
</evidence>
<evidence type="ECO:0000313" key="10">
    <source>
        <dbReference type="EMBL" id="MFC0590220.1"/>
    </source>
</evidence>
<dbReference type="EMBL" id="JBHLTL010000006">
    <property type="protein sequence ID" value="MFC0590220.1"/>
    <property type="molecule type" value="Genomic_DNA"/>
</dbReference>
<feature type="active site" description="Nucleophile" evidence="7">
    <location>
        <position position="191"/>
    </location>
</feature>
<dbReference type="SUPFAM" id="SSF141523">
    <property type="entry name" value="L,D-transpeptidase catalytic domain-like"/>
    <property type="match status" value="1"/>
</dbReference>
<evidence type="ECO:0000256" key="2">
    <source>
        <dbReference type="ARBA" id="ARBA00005992"/>
    </source>
</evidence>
<keyword evidence="8" id="KW-0812">Transmembrane</keyword>
<evidence type="ECO:0000313" key="11">
    <source>
        <dbReference type="Proteomes" id="UP001589943"/>
    </source>
</evidence>
<feature type="domain" description="L,D-TPase catalytic" evidence="9">
    <location>
        <begin position="106"/>
        <end position="215"/>
    </location>
</feature>
<dbReference type="RefSeq" id="WP_379481666.1">
    <property type="nucleotide sequence ID" value="NZ_JBHLTL010000006.1"/>
</dbReference>
<dbReference type="CDD" id="cd16913">
    <property type="entry name" value="YkuD_like"/>
    <property type="match status" value="1"/>
</dbReference>
<feature type="active site" description="Proton donor/acceptor" evidence="7">
    <location>
        <position position="178"/>
    </location>
</feature>
<keyword evidence="6 7" id="KW-0961">Cell wall biogenesis/degradation</keyword>
<proteinExistence type="inferred from homology"/>
<comment type="pathway">
    <text evidence="1 7">Cell wall biogenesis; peptidoglycan biosynthesis.</text>
</comment>
<evidence type="ECO:0000256" key="1">
    <source>
        <dbReference type="ARBA" id="ARBA00004752"/>
    </source>
</evidence>
<protein>
    <submittedName>
        <fullName evidence="10">L,D-transpeptidase family protein</fullName>
    </submittedName>
</protein>
<dbReference type="Proteomes" id="UP001589943">
    <property type="component" value="Unassembled WGS sequence"/>
</dbReference>
<sequence>MAGWNDDPGKDTMALRRTSTAFLIGAIALAAVLLGYLAIEPLTRTKAAAVPPSGKGAFAVAGPSASGKPAAPRDEAFVIKRILPISGPIKYGEWHWDDKGVPEGPLVVTVDLDARVLSVFRGGYEIGATAVLLGTSEKPTPLGVFPVKWKDKDHYSSTYDNAPMPYTMNLTADGVSIHGTKVEKGYASHGCIGVPNSFGAKLFALAPVGTKVYITKGKMVGKGDSLI</sequence>
<comment type="similarity">
    <text evidence="2">Belongs to the YkuD family.</text>
</comment>
<evidence type="ECO:0000256" key="7">
    <source>
        <dbReference type="PROSITE-ProRule" id="PRU01373"/>
    </source>
</evidence>
<feature type="transmembrane region" description="Helical" evidence="8">
    <location>
        <begin position="20"/>
        <end position="39"/>
    </location>
</feature>
<dbReference type="PANTHER" id="PTHR30582:SF2">
    <property type="entry name" value="L,D-TRANSPEPTIDASE YCIB-RELATED"/>
    <property type="match status" value="1"/>
</dbReference>
<keyword evidence="8" id="KW-1133">Transmembrane helix</keyword>
<evidence type="ECO:0000256" key="3">
    <source>
        <dbReference type="ARBA" id="ARBA00022679"/>
    </source>
</evidence>
<evidence type="ECO:0000256" key="6">
    <source>
        <dbReference type="ARBA" id="ARBA00023316"/>
    </source>
</evidence>
<evidence type="ECO:0000256" key="4">
    <source>
        <dbReference type="ARBA" id="ARBA00022960"/>
    </source>
</evidence>
<organism evidence="10 11">
    <name type="scientific">Novosphingobium aquiterrae</name>
    <dbReference type="NCBI Taxonomy" id="624388"/>
    <lineage>
        <taxon>Bacteria</taxon>
        <taxon>Pseudomonadati</taxon>
        <taxon>Pseudomonadota</taxon>
        <taxon>Alphaproteobacteria</taxon>
        <taxon>Sphingomonadales</taxon>
        <taxon>Sphingomonadaceae</taxon>
        <taxon>Novosphingobium</taxon>
    </lineage>
</organism>
<dbReference type="Gene3D" id="2.40.440.10">
    <property type="entry name" value="L,D-transpeptidase catalytic domain-like"/>
    <property type="match status" value="1"/>
</dbReference>
<keyword evidence="8" id="KW-0472">Membrane</keyword>
<accession>A0ABV6PK65</accession>
<dbReference type="InterPro" id="IPR005490">
    <property type="entry name" value="LD_TPept_cat_dom"/>
</dbReference>
<comment type="caution">
    <text evidence="10">The sequence shown here is derived from an EMBL/GenBank/DDBJ whole genome shotgun (WGS) entry which is preliminary data.</text>
</comment>